<feature type="domain" description="HTH araC/xylS-type" evidence="1">
    <location>
        <begin position="1"/>
        <end position="73"/>
    </location>
</feature>
<dbReference type="Pfam" id="PF12833">
    <property type="entry name" value="HTH_18"/>
    <property type="match status" value="1"/>
</dbReference>
<dbReference type="Proteomes" id="UP001621706">
    <property type="component" value="Unassembled WGS sequence"/>
</dbReference>
<dbReference type="Gene3D" id="1.10.10.60">
    <property type="entry name" value="Homeodomain-like"/>
    <property type="match status" value="1"/>
</dbReference>
<dbReference type="InterPro" id="IPR018060">
    <property type="entry name" value="HTH_AraC"/>
</dbReference>
<gene>
    <name evidence="2" type="ORF">V3I07_04035</name>
</gene>
<accession>A0ABW8P6T1</accession>
<reference evidence="2 3" key="1">
    <citation type="submission" date="2024-02" db="EMBL/GenBank/DDBJ databases">
        <title>Comparative Genomic Analysis of Flavobacterium Species Causing Columnaris Disease of Freshwater Fish in Thailand: Insights into Virulence and Resistance Mechanisms.</title>
        <authorList>
            <person name="Nguyen D."/>
            <person name="Chokmangmeepisarn P."/>
            <person name="Khianchaikhan K."/>
            <person name="Morishita M."/>
            <person name="Bunnoy A."/>
            <person name="Rodkhum C."/>
        </authorList>
    </citation>
    <scope>NUCLEOTIDE SEQUENCE [LARGE SCALE GENOMIC DNA]</scope>
    <source>
        <strain evidence="2 3">CNRT2201</strain>
    </source>
</reference>
<protein>
    <submittedName>
        <fullName evidence="2">Helix-turn-helix domain-containing protein</fullName>
    </submittedName>
</protein>
<name>A0ABW8P6T1_9FLAO</name>
<evidence type="ECO:0000313" key="2">
    <source>
        <dbReference type="EMBL" id="MFK7000061.1"/>
    </source>
</evidence>
<proteinExistence type="predicted"/>
<dbReference type="EMBL" id="JAZGZP010000005">
    <property type="protein sequence ID" value="MFK7000061.1"/>
    <property type="molecule type" value="Genomic_DNA"/>
</dbReference>
<dbReference type="PROSITE" id="PS01124">
    <property type="entry name" value="HTH_ARAC_FAMILY_2"/>
    <property type="match status" value="1"/>
</dbReference>
<dbReference type="GeneID" id="96800680"/>
<dbReference type="RefSeq" id="WP_262489963.1">
    <property type="nucleotide sequence ID" value="NZ_JAZGZP010000005.1"/>
</dbReference>
<evidence type="ECO:0000259" key="1">
    <source>
        <dbReference type="PROSITE" id="PS01124"/>
    </source>
</evidence>
<comment type="caution">
    <text evidence="2">The sequence shown here is derived from an EMBL/GenBank/DDBJ whole genome shotgun (WGS) entry which is preliminary data.</text>
</comment>
<sequence>MSRQYLNKIFTKQVKKSPTEFRKIHRFRISLANQIREGNFTKLSYESQFYDQSHFVRDFKDLTSFKPTDFLKCRYKQRKYMVSFLT</sequence>
<evidence type="ECO:0000313" key="3">
    <source>
        <dbReference type="Proteomes" id="UP001621706"/>
    </source>
</evidence>
<keyword evidence="3" id="KW-1185">Reference proteome</keyword>
<organism evidence="2 3">
    <name type="scientific">Flavobacterium oreochromis</name>
    <dbReference type="NCBI Taxonomy" id="2906078"/>
    <lineage>
        <taxon>Bacteria</taxon>
        <taxon>Pseudomonadati</taxon>
        <taxon>Bacteroidota</taxon>
        <taxon>Flavobacteriia</taxon>
        <taxon>Flavobacteriales</taxon>
        <taxon>Flavobacteriaceae</taxon>
        <taxon>Flavobacterium</taxon>
    </lineage>
</organism>